<dbReference type="SUPFAM" id="SSF46458">
    <property type="entry name" value="Globin-like"/>
    <property type="match status" value="1"/>
</dbReference>
<dbReference type="InterPro" id="IPR050706">
    <property type="entry name" value="Cyclic-di-GMP_PDE-like"/>
</dbReference>
<evidence type="ECO:0000259" key="1">
    <source>
        <dbReference type="PROSITE" id="PS50883"/>
    </source>
</evidence>
<dbReference type="GO" id="GO:0020037">
    <property type="term" value="F:heme binding"/>
    <property type="evidence" value="ECO:0007669"/>
    <property type="project" value="InterPro"/>
</dbReference>
<reference evidence="2 3" key="1">
    <citation type="submission" date="2016-06" db="EMBL/GenBank/DDBJ databases">
        <authorList>
            <person name="Kjaerup R.B."/>
            <person name="Dalgaard T.S."/>
            <person name="Juul-Madsen H.R."/>
        </authorList>
    </citation>
    <scope>NUCLEOTIDE SEQUENCE [LARGE SCALE GENOMIC DNA]</scope>
    <source>
        <strain evidence="2 3">DSM 16361</strain>
    </source>
</reference>
<accession>A0A238D9A4</accession>
<dbReference type="SUPFAM" id="SSF141868">
    <property type="entry name" value="EAL domain-like"/>
    <property type="match status" value="1"/>
</dbReference>
<dbReference type="PANTHER" id="PTHR33121">
    <property type="entry name" value="CYCLIC DI-GMP PHOSPHODIESTERASE PDEF"/>
    <property type="match status" value="1"/>
</dbReference>
<keyword evidence="3" id="KW-1185">Reference proteome</keyword>
<dbReference type="InterPro" id="IPR001633">
    <property type="entry name" value="EAL_dom"/>
</dbReference>
<evidence type="ECO:0000313" key="2">
    <source>
        <dbReference type="EMBL" id="SBP89732.1"/>
    </source>
</evidence>
<dbReference type="Pfam" id="PF00563">
    <property type="entry name" value="EAL"/>
    <property type="match status" value="1"/>
</dbReference>
<dbReference type="RefSeq" id="WP_186436716.1">
    <property type="nucleotide sequence ID" value="NZ_LT592171.1"/>
</dbReference>
<dbReference type="Pfam" id="PF13185">
    <property type="entry name" value="GAF_2"/>
    <property type="match status" value="1"/>
</dbReference>
<dbReference type="InterPro" id="IPR009050">
    <property type="entry name" value="Globin-like_sf"/>
</dbReference>
<dbReference type="GO" id="GO:0071111">
    <property type="term" value="F:cyclic-guanylate-specific phosphodiesterase activity"/>
    <property type="evidence" value="ECO:0007669"/>
    <property type="project" value="InterPro"/>
</dbReference>
<feature type="domain" description="EAL" evidence="1">
    <location>
        <begin position="336"/>
        <end position="590"/>
    </location>
</feature>
<organism evidence="2 3">
    <name type="scientific">Thiomonas delicata</name>
    <name type="common">Thiomonas cuprina</name>
    <dbReference type="NCBI Taxonomy" id="364030"/>
    <lineage>
        <taxon>Bacteria</taxon>
        <taxon>Pseudomonadati</taxon>
        <taxon>Pseudomonadota</taxon>
        <taxon>Betaproteobacteria</taxon>
        <taxon>Burkholderiales</taxon>
        <taxon>Thiomonas</taxon>
    </lineage>
</organism>
<evidence type="ECO:0000313" key="3">
    <source>
        <dbReference type="Proteomes" id="UP000214566"/>
    </source>
</evidence>
<dbReference type="EMBL" id="FLMQ01000057">
    <property type="protein sequence ID" value="SBP89732.1"/>
    <property type="molecule type" value="Genomic_DNA"/>
</dbReference>
<proteinExistence type="predicted"/>
<gene>
    <name evidence="2" type="ORF">THIARS_80256</name>
</gene>
<dbReference type="Gene3D" id="1.10.490.10">
    <property type="entry name" value="Globins"/>
    <property type="match status" value="1"/>
</dbReference>
<dbReference type="InterPro" id="IPR035919">
    <property type="entry name" value="EAL_sf"/>
</dbReference>
<dbReference type="Gene3D" id="3.20.20.450">
    <property type="entry name" value="EAL domain"/>
    <property type="match status" value="1"/>
</dbReference>
<dbReference type="PROSITE" id="PS50883">
    <property type="entry name" value="EAL"/>
    <property type="match status" value="1"/>
</dbReference>
<dbReference type="InterPro" id="IPR012292">
    <property type="entry name" value="Globin/Proto"/>
</dbReference>
<dbReference type="PANTHER" id="PTHR33121:SF70">
    <property type="entry name" value="SIGNALING PROTEIN YKOW"/>
    <property type="match status" value="1"/>
</dbReference>
<sequence length="693" mass="77031">MVLPQLFAEEIYGPAVVPLLRAFHLQASEITRTFAARFYDSLMQAQETQSLLALLTPDEFRHLQARQTSHLLMLLDPELEEPAHRAHAKAVGRVHGLVGVDMMWLIDAYNLYQQALHGALLALPLADQRSLQRLLDRRLMVDLQAQSVGYQQIDTELALVLAEIQQAALLARSTTDLYQDVLKAICSVDGVLAANVGRLGPQGVLEVEALDGSMAQTHINAFRAGAAPAIRILHDAAGDDADPATRAWKTGQVVSADAYMLDPSVEPWRQLGASLGFRSSVAIPLVDEAGQTFALLSIYSRWPGFFRAHGRLLFLQHIQQTFSLAALRHVQGNVIPHDRRRHFSRLIEADRMVLLYQPIIDLRSGKLKKVEALGRLVDADGSLIPPAAFLPTLGNRDLLRLFEFGIAQICRDLRSWHSQGQKLSVSLNFPPQGIGDPEYHEALFRTLEQTGTDTELIELEILESPEFKDQNNRDTFLHNLKLLGIRLIQDDLGAGHSSLLRMDSMPFDEVKIDQGLVRRAARKHPHRAFGFIYYLTQLAHELGALVTVEGLENPGLIEAALIMGADSGQGYGIARPMPAEDIAAWACSFRPEVDPLNPRTAWGALAGYLLWDRELKALDPWPQLIEEFVRAPCRVQRFIERKAPATSSLQQLLDRNHSVAMHGSAGRMYRLTRRAVINALAEEGKLAAGDHDD</sequence>
<dbReference type="GO" id="GO:0019825">
    <property type="term" value="F:oxygen binding"/>
    <property type="evidence" value="ECO:0007669"/>
    <property type="project" value="InterPro"/>
</dbReference>
<protein>
    <recommendedName>
        <fullName evidence="1">EAL domain-containing protein</fullName>
    </recommendedName>
</protein>
<dbReference type="Proteomes" id="UP000214566">
    <property type="component" value="Unassembled WGS sequence"/>
</dbReference>
<dbReference type="AlphaFoldDB" id="A0A238D9A4"/>
<dbReference type="Gene3D" id="3.30.450.40">
    <property type="match status" value="1"/>
</dbReference>
<name>A0A238D9A4_THIDL</name>
<dbReference type="SUPFAM" id="SSF55781">
    <property type="entry name" value="GAF domain-like"/>
    <property type="match status" value="1"/>
</dbReference>
<dbReference type="Pfam" id="PF11563">
    <property type="entry name" value="Protoglobin"/>
    <property type="match status" value="1"/>
</dbReference>
<dbReference type="SMART" id="SM00052">
    <property type="entry name" value="EAL"/>
    <property type="match status" value="1"/>
</dbReference>
<dbReference type="CDD" id="cd01948">
    <property type="entry name" value="EAL"/>
    <property type="match status" value="1"/>
</dbReference>
<dbReference type="InterPro" id="IPR029016">
    <property type="entry name" value="GAF-like_dom_sf"/>
</dbReference>
<dbReference type="InterPro" id="IPR003018">
    <property type="entry name" value="GAF"/>
</dbReference>
<dbReference type="InterPro" id="IPR044398">
    <property type="entry name" value="Globin-sensor_dom"/>
</dbReference>
<dbReference type="CDD" id="cd14759">
    <property type="entry name" value="GS_GGDEF_2"/>
    <property type="match status" value="1"/>
</dbReference>